<sequence>MNRIFSRASAWFARNQARRAALASRAEQLDSGIGADAPIRTASQDRLRRTDFAERIAGVLSELTLREGRVFAIRGAWGFGKSSLKNLITEKLDTRQKGADWVDFNPWQWGDGDAIARALFSQIADRLGGDHSQAARSRAETLRRYGEMLTGAGSALKESDGSSKLISSLLTNTSVVVVASAIGFDLPIAAQVAAGLATLAIVAPLIGRVLLYLGRHHRESESLNKVRSALESQLRELDRPLVVFVDDIDRLEPEQIRTLLRQVKANANLPNIVFVLLFQPSIVESALDPVANGDGRAFLEKIVQTSFDLPAVSASVVHAVFAEELFKLAEPYANEANGVSQQRWGNAFVGCIQPRLRNMRDARRLISSIAVHLPLHVVGDVFEVNLIDFLLLETLRVFEPDLHSALFRERSLVLQERRFGGDRRDDENKAAAELLIGIVSELRRDISRDTLKNLFPTLEWAYGGTRYAEGFYPKWLASKRACTGRYFPRYFELQTAEGEISDSRFIAFIEAAATEEGLAAAISSAEVDGLLDSLVERLDESAADLPVVNASVLLPGMFQIAQRFAGASNVGMFGSPWISGWRAVSWYIKRIPEDVRGEHVIAALRKTEALSVAAMMINLNDPAVRNEDGADQFEPTLDLPTIEALKHDWLALIRRRAQPVETLISEPDLVSLLYRWRDYAGSLDEPRAWMEQAISTDAGFANIATRLVGTVTTHADGDRTYTTHKRFNKELIADFIGIDAARLRCDAIDLSAFPENRADLETLKVSIERWLGLRERDAFDI</sequence>
<dbReference type="EMBL" id="WWCX01000041">
    <property type="protein sequence ID" value="MYM96226.1"/>
    <property type="molecule type" value="Genomic_DNA"/>
</dbReference>
<comment type="caution">
    <text evidence="2">The sequence shown here is derived from an EMBL/GenBank/DDBJ whole genome shotgun (WGS) entry which is preliminary data.</text>
</comment>
<dbReference type="InterPro" id="IPR052754">
    <property type="entry name" value="NTPase_KAP_P-loop"/>
</dbReference>
<dbReference type="Pfam" id="PF07693">
    <property type="entry name" value="KAP_NTPase"/>
    <property type="match status" value="1"/>
</dbReference>
<protein>
    <submittedName>
        <fullName evidence="2">AAA family ATPase</fullName>
    </submittedName>
</protein>
<dbReference type="RefSeq" id="WP_161085250.1">
    <property type="nucleotide sequence ID" value="NZ_WWCX01000041.1"/>
</dbReference>
<feature type="domain" description="KAP NTPase" evidence="1">
    <location>
        <begin position="50"/>
        <end position="373"/>
    </location>
</feature>
<accession>A0A845GSL7</accession>
<dbReference type="PANTHER" id="PTHR22674:SF6">
    <property type="entry name" value="NTPASE KAP FAMILY P-LOOP DOMAIN-CONTAINING PROTEIN 1"/>
    <property type="match status" value="1"/>
</dbReference>
<gene>
    <name evidence="2" type="ORF">GTP90_20380</name>
</gene>
<dbReference type="PANTHER" id="PTHR22674">
    <property type="entry name" value="NTPASE, KAP FAMILY P-LOOP DOMAIN-CONTAINING 1"/>
    <property type="match status" value="1"/>
</dbReference>
<organism evidence="2 3">
    <name type="scientific">Duganella vulcania</name>
    <dbReference type="NCBI Taxonomy" id="2692166"/>
    <lineage>
        <taxon>Bacteria</taxon>
        <taxon>Pseudomonadati</taxon>
        <taxon>Pseudomonadota</taxon>
        <taxon>Betaproteobacteria</taxon>
        <taxon>Burkholderiales</taxon>
        <taxon>Oxalobacteraceae</taxon>
        <taxon>Telluria group</taxon>
        <taxon>Duganella</taxon>
    </lineage>
</organism>
<reference evidence="2" key="1">
    <citation type="submission" date="2019-12" db="EMBL/GenBank/DDBJ databases">
        <title>Novel species isolated from a subtropical stream in China.</title>
        <authorList>
            <person name="Lu H."/>
        </authorList>
    </citation>
    <scope>NUCLEOTIDE SEQUENCE [LARGE SCALE GENOMIC DNA]</scope>
    <source>
        <strain evidence="2">FT81W</strain>
    </source>
</reference>
<evidence type="ECO:0000313" key="2">
    <source>
        <dbReference type="EMBL" id="MYM96226.1"/>
    </source>
</evidence>
<evidence type="ECO:0000259" key="1">
    <source>
        <dbReference type="Pfam" id="PF07693"/>
    </source>
</evidence>
<dbReference type="AlphaFoldDB" id="A0A845GSL7"/>
<dbReference type="Gene3D" id="3.40.50.300">
    <property type="entry name" value="P-loop containing nucleotide triphosphate hydrolases"/>
    <property type="match status" value="1"/>
</dbReference>
<dbReference type="InterPro" id="IPR011646">
    <property type="entry name" value="KAP_P-loop"/>
</dbReference>
<dbReference type="Proteomes" id="UP000447355">
    <property type="component" value="Unassembled WGS sequence"/>
</dbReference>
<dbReference type="SUPFAM" id="SSF52540">
    <property type="entry name" value="P-loop containing nucleoside triphosphate hydrolases"/>
    <property type="match status" value="1"/>
</dbReference>
<proteinExistence type="predicted"/>
<evidence type="ECO:0000313" key="3">
    <source>
        <dbReference type="Proteomes" id="UP000447355"/>
    </source>
</evidence>
<dbReference type="InterPro" id="IPR027417">
    <property type="entry name" value="P-loop_NTPase"/>
</dbReference>
<name>A0A845GSL7_9BURK</name>